<keyword evidence="1" id="KW-0812">Transmembrane</keyword>
<keyword evidence="1" id="KW-1133">Transmembrane helix</keyword>
<evidence type="ECO:0000256" key="1">
    <source>
        <dbReference type="SAM" id="Phobius"/>
    </source>
</evidence>
<dbReference type="Proteomes" id="UP001139260">
    <property type="component" value="Unassembled WGS sequence"/>
</dbReference>
<protein>
    <submittedName>
        <fullName evidence="2">Uncharacterized protein</fullName>
    </submittedName>
</protein>
<proteinExistence type="predicted"/>
<keyword evidence="1" id="KW-0472">Membrane</keyword>
<dbReference type="AlphaFoldDB" id="A0A9X1XR90"/>
<accession>A0A9X1XR90</accession>
<reference evidence="2" key="1">
    <citation type="submission" date="2022-04" db="EMBL/GenBank/DDBJ databases">
        <title>Flavobacterium pygoscelis sp. nov. isolated from Chinstrap chick (Pygoscelis antarcticus).</title>
        <authorList>
            <person name="Irgang R."/>
            <person name="Poblete-Morales M."/>
            <person name="Avendano-Herrera R."/>
        </authorList>
    </citation>
    <scope>NUCLEOTIDE SEQUENCE</scope>
    <source>
        <strain evidence="2">I-SCBP12n</strain>
    </source>
</reference>
<feature type="transmembrane region" description="Helical" evidence="1">
    <location>
        <begin position="7"/>
        <end position="26"/>
    </location>
</feature>
<evidence type="ECO:0000313" key="2">
    <source>
        <dbReference type="EMBL" id="MCK8141614.1"/>
    </source>
</evidence>
<organism evidence="2 3">
    <name type="scientific">Flavobacterium pygoscelis</name>
    <dbReference type="NCBI Taxonomy" id="2893176"/>
    <lineage>
        <taxon>Bacteria</taxon>
        <taxon>Pseudomonadati</taxon>
        <taxon>Bacteroidota</taxon>
        <taxon>Flavobacteriia</taxon>
        <taxon>Flavobacteriales</taxon>
        <taxon>Flavobacteriaceae</taxon>
        <taxon>Flavobacterium</taxon>
    </lineage>
</organism>
<feature type="transmembrane region" description="Helical" evidence="1">
    <location>
        <begin position="38"/>
        <end position="60"/>
    </location>
</feature>
<name>A0A9X1XR90_9FLAO</name>
<comment type="caution">
    <text evidence="2">The sequence shown here is derived from an EMBL/GenBank/DDBJ whole genome shotgun (WGS) entry which is preliminary data.</text>
</comment>
<gene>
    <name evidence="2" type="ORF">MW871_06870</name>
</gene>
<sequence>MFSKDQLIFAGLFFIVFVIAITFAYRKDIGLHRIFYKGSYKILIGFITFIGILFLIKIFFKR</sequence>
<keyword evidence="3" id="KW-1185">Reference proteome</keyword>
<evidence type="ECO:0000313" key="3">
    <source>
        <dbReference type="Proteomes" id="UP001139260"/>
    </source>
</evidence>
<dbReference type="EMBL" id="JALNUB010000004">
    <property type="protein sequence ID" value="MCK8141614.1"/>
    <property type="molecule type" value="Genomic_DNA"/>
</dbReference>